<keyword evidence="2" id="KW-1185">Reference proteome</keyword>
<dbReference type="Proteomes" id="UP001321749">
    <property type="component" value="Unassembled WGS sequence"/>
</dbReference>
<comment type="caution">
    <text evidence="1">The sequence shown here is derived from an EMBL/GenBank/DDBJ whole genome shotgun (WGS) entry which is preliminary data.</text>
</comment>
<gene>
    <name evidence="1" type="ORF">QBC42DRAFT_9821</name>
</gene>
<dbReference type="AlphaFoldDB" id="A0AAV9HIC7"/>
<reference evidence="1" key="1">
    <citation type="journal article" date="2023" name="Mol. Phylogenet. Evol.">
        <title>Genome-scale phylogeny and comparative genomics of the fungal order Sordariales.</title>
        <authorList>
            <person name="Hensen N."/>
            <person name="Bonometti L."/>
            <person name="Westerberg I."/>
            <person name="Brannstrom I.O."/>
            <person name="Guillou S."/>
            <person name="Cros-Aarteil S."/>
            <person name="Calhoun S."/>
            <person name="Haridas S."/>
            <person name="Kuo A."/>
            <person name="Mondo S."/>
            <person name="Pangilinan J."/>
            <person name="Riley R."/>
            <person name="LaButti K."/>
            <person name="Andreopoulos B."/>
            <person name="Lipzen A."/>
            <person name="Chen C."/>
            <person name="Yan M."/>
            <person name="Daum C."/>
            <person name="Ng V."/>
            <person name="Clum A."/>
            <person name="Steindorff A."/>
            <person name="Ohm R.A."/>
            <person name="Martin F."/>
            <person name="Silar P."/>
            <person name="Natvig D.O."/>
            <person name="Lalanne C."/>
            <person name="Gautier V."/>
            <person name="Ament-Velasquez S.L."/>
            <person name="Kruys A."/>
            <person name="Hutchinson M.I."/>
            <person name="Powell A.J."/>
            <person name="Barry K."/>
            <person name="Miller A.N."/>
            <person name="Grigoriev I.V."/>
            <person name="Debuchy R."/>
            <person name="Gladieux P."/>
            <person name="Hiltunen Thoren M."/>
            <person name="Johannesson H."/>
        </authorList>
    </citation>
    <scope>NUCLEOTIDE SEQUENCE</scope>
    <source>
        <strain evidence="1">PSN324</strain>
    </source>
</reference>
<protein>
    <submittedName>
        <fullName evidence="1">Uncharacterized protein</fullName>
    </submittedName>
</protein>
<proteinExistence type="predicted"/>
<reference evidence="1" key="2">
    <citation type="submission" date="2023-06" db="EMBL/GenBank/DDBJ databases">
        <authorList>
            <consortium name="Lawrence Berkeley National Laboratory"/>
            <person name="Mondo S.J."/>
            <person name="Hensen N."/>
            <person name="Bonometti L."/>
            <person name="Westerberg I."/>
            <person name="Brannstrom I.O."/>
            <person name="Guillou S."/>
            <person name="Cros-Aarteil S."/>
            <person name="Calhoun S."/>
            <person name="Haridas S."/>
            <person name="Kuo A."/>
            <person name="Pangilinan J."/>
            <person name="Riley R."/>
            <person name="Labutti K."/>
            <person name="Andreopoulos B."/>
            <person name="Lipzen A."/>
            <person name="Chen C."/>
            <person name="Yanf M."/>
            <person name="Daum C."/>
            <person name="Ng V."/>
            <person name="Clum A."/>
            <person name="Steindorff A."/>
            <person name="Ohm R."/>
            <person name="Martin F."/>
            <person name="Silar P."/>
            <person name="Natvig D."/>
            <person name="Lalanne C."/>
            <person name="Gautier V."/>
            <person name="Ament-Velasquez S.L."/>
            <person name="Kruys A."/>
            <person name="Hutchinson M.I."/>
            <person name="Powell A.J."/>
            <person name="Barry K."/>
            <person name="Miller A.N."/>
            <person name="Grigoriev I.V."/>
            <person name="Debuchy R."/>
            <person name="Gladieux P."/>
            <person name="Thoren M.H."/>
            <person name="Johannesson H."/>
        </authorList>
    </citation>
    <scope>NUCLEOTIDE SEQUENCE</scope>
    <source>
        <strain evidence="1">PSN324</strain>
    </source>
</reference>
<dbReference type="EMBL" id="MU865038">
    <property type="protein sequence ID" value="KAK4459403.1"/>
    <property type="molecule type" value="Genomic_DNA"/>
</dbReference>
<evidence type="ECO:0000313" key="1">
    <source>
        <dbReference type="EMBL" id="KAK4459403.1"/>
    </source>
</evidence>
<name>A0AAV9HIC7_9PEZI</name>
<sequence length="106" mass="12287">MYWGNYFMTVLKHRNTDMGKHPSKVANIPSVYLFDDEMGKPSPYRSQSGKPRQQPVWYPATRTKISAVQNFEPSGYIFLAHIRRSSEGQIWASIHDGSVAWIPRRM</sequence>
<accession>A0AAV9HIC7</accession>
<organism evidence="1 2">
    <name type="scientific">Cladorrhinum samala</name>
    <dbReference type="NCBI Taxonomy" id="585594"/>
    <lineage>
        <taxon>Eukaryota</taxon>
        <taxon>Fungi</taxon>
        <taxon>Dikarya</taxon>
        <taxon>Ascomycota</taxon>
        <taxon>Pezizomycotina</taxon>
        <taxon>Sordariomycetes</taxon>
        <taxon>Sordariomycetidae</taxon>
        <taxon>Sordariales</taxon>
        <taxon>Podosporaceae</taxon>
        <taxon>Cladorrhinum</taxon>
    </lineage>
</organism>
<evidence type="ECO:0000313" key="2">
    <source>
        <dbReference type="Proteomes" id="UP001321749"/>
    </source>
</evidence>